<sequence length="310" mass="35217">MQLNDKFEILQNPGFEFWEEHLANFYKYEGWTYSKHDFNSWKAAFGDRANLFVLVEKDTKKYIGGVFSATYTSPKLLAVGMYFLLPEYRGLGLGLPLWDRGIAGDVENKALIAVEKMSPKYAIRDGFDKIIEWDLKKISIQIKDVDSTKLDIDTTLKTSNFKEVDFEKLMEFDRKITGGLERAAYIKEFFTQPGAYNKVAISQGGEILGYCNIRECYHNNLVVGPFYAQDLLTASTILQAVLESIPNLNNFEILKMAVPSSNSDAKKLFDILSAGKCKIDVKQFIQFTNHLVNIPGDKIYAFTDCTVSYA</sequence>
<dbReference type="WBParaSite" id="ACRNAN_scaffold235.g22614.t1">
    <property type="protein sequence ID" value="ACRNAN_scaffold235.g22614.t1"/>
    <property type="gene ID" value="ACRNAN_scaffold235.g22614"/>
</dbReference>
<dbReference type="AlphaFoldDB" id="A0A914DDW5"/>
<feature type="domain" description="YitH/HolE acetyltransferase (GNAT)" evidence="1">
    <location>
        <begin position="171"/>
        <end position="270"/>
    </location>
</feature>
<dbReference type="Proteomes" id="UP000887540">
    <property type="component" value="Unplaced"/>
</dbReference>
<evidence type="ECO:0000313" key="2">
    <source>
        <dbReference type="Proteomes" id="UP000887540"/>
    </source>
</evidence>
<dbReference type="PANTHER" id="PTHR47408">
    <property type="entry name" value="PROTEIN CBG01304-RELATED"/>
    <property type="match status" value="1"/>
</dbReference>
<dbReference type="Pfam" id="PF18014">
    <property type="entry name" value="Acetyltransf_18"/>
    <property type="match status" value="1"/>
</dbReference>
<dbReference type="Gene3D" id="3.40.630.90">
    <property type="match status" value="1"/>
</dbReference>
<evidence type="ECO:0000259" key="1">
    <source>
        <dbReference type="Pfam" id="PF18014"/>
    </source>
</evidence>
<keyword evidence="2" id="KW-1185">Reference proteome</keyword>
<protein>
    <submittedName>
        <fullName evidence="3">YitH acetyltransferase (GNAT) domain-containing protein</fullName>
    </submittedName>
</protein>
<evidence type="ECO:0000313" key="3">
    <source>
        <dbReference type="WBParaSite" id="ACRNAN_scaffold235.g22614.t1"/>
    </source>
</evidence>
<name>A0A914DDW5_9BILA</name>
<dbReference type="InterPro" id="IPR016181">
    <property type="entry name" value="Acyl_CoA_acyltransferase"/>
</dbReference>
<accession>A0A914DDW5</accession>
<organism evidence="2 3">
    <name type="scientific">Acrobeloides nanus</name>
    <dbReference type="NCBI Taxonomy" id="290746"/>
    <lineage>
        <taxon>Eukaryota</taxon>
        <taxon>Metazoa</taxon>
        <taxon>Ecdysozoa</taxon>
        <taxon>Nematoda</taxon>
        <taxon>Chromadorea</taxon>
        <taxon>Rhabditida</taxon>
        <taxon>Tylenchina</taxon>
        <taxon>Cephalobomorpha</taxon>
        <taxon>Cephaloboidea</taxon>
        <taxon>Cephalobidae</taxon>
        <taxon>Acrobeloides</taxon>
    </lineage>
</organism>
<reference evidence="3" key="1">
    <citation type="submission" date="2022-11" db="UniProtKB">
        <authorList>
            <consortium name="WormBaseParasite"/>
        </authorList>
    </citation>
    <scope>IDENTIFICATION</scope>
</reference>
<dbReference type="PANTHER" id="PTHR47408:SF1">
    <property type="entry name" value="N-ACETYLTRANSFERASE DOMAIN-CONTAINING PROTEIN"/>
    <property type="match status" value="1"/>
</dbReference>
<dbReference type="InterPro" id="IPR041496">
    <property type="entry name" value="YitH/HolE_GNAT"/>
</dbReference>
<proteinExistence type="predicted"/>
<dbReference type="SUPFAM" id="SSF55729">
    <property type="entry name" value="Acyl-CoA N-acyltransferases (Nat)"/>
    <property type="match status" value="1"/>
</dbReference>